<dbReference type="InterPro" id="IPR009057">
    <property type="entry name" value="Homeodomain-like_sf"/>
</dbReference>
<dbReference type="RefSeq" id="WP_074538141.1">
    <property type="nucleotide sequence ID" value="NZ_FNBD01000004.1"/>
</dbReference>
<dbReference type="Proteomes" id="UP000182114">
    <property type="component" value="Unassembled WGS sequence"/>
</dbReference>
<dbReference type="Gene3D" id="1.10.357.10">
    <property type="entry name" value="Tetracycline Repressor, domain 2"/>
    <property type="match status" value="1"/>
</dbReference>
<dbReference type="EMBL" id="FNBD01000004">
    <property type="protein sequence ID" value="SDE86029.1"/>
    <property type="molecule type" value="Genomic_DNA"/>
</dbReference>
<dbReference type="SUPFAM" id="SSF46689">
    <property type="entry name" value="Homeodomain-like"/>
    <property type="match status" value="1"/>
</dbReference>
<evidence type="ECO:0000313" key="5">
    <source>
        <dbReference type="Proteomes" id="UP000182114"/>
    </source>
</evidence>
<evidence type="ECO:0000256" key="1">
    <source>
        <dbReference type="ARBA" id="ARBA00023125"/>
    </source>
</evidence>
<protein>
    <submittedName>
        <fullName evidence="4">Transcriptional regulator, TetR family</fullName>
    </submittedName>
</protein>
<sequence length="210" mass="25028">MKEEIKKEAVKLFNTFGMSNVSMKQIADSLSISAGNLQYHYKTKAVLLANIYDDMFEETKNNILPENAYITLFHFEEMMRNFDRLQEHYNFFFNDIVNINKTYPEIAEHYKVTNLNRFEEGRKLIDYYIETGRMLPESETIDYDKTMHLIWMSSTFWQSQKLVITATTYETNKCASIEMLWTLLLPYLTEKGLEEYHQVRKFVTLPKTNK</sequence>
<keyword evidence="5" id="KW-1185">Reference proteome</keyword>
<dbReference type="PROSITE" id="PS50977">
    <property type="entry name" value="HTH_TETR_2"/>
    <property type="match status" value="1"/>
</dbReference>
<reference evidence="5" key="1">
    <citation type="submission" date="2016-10" db="EMBL/GenBank/DDBJ databases">
        <authorList>
            <person name="Varghese N."/>
            <person name="Submissions S."/>
        </authorList>
    </citation>
    <scope>NUCLEOTIDE SEQUENCE [LARGE SCALE GENOMIC DNA]</scope>
    <source>
        <strain evidence="5">DSM 24729</strain>
    </source>
</reference>
<dbReference type="GO" id="GO:0003677">
    <property type="term" value="F:DNA binding"/>
    <property type="evidence" value="ECO:0007669"/>
    <property type="project" value="UniProtKB-UniRule"/>
</dbReference>
<accession>A0A1G7GDE6</accession>
<feature type="DNA-binding region" description="H-T-H motif" evidence="2">
    <location>
        <begin position="22"/>
        <end position="41"/>
    </location>
</feature>
<feature type="domain" description="HTH tetR-type" evidence="3">
    <location>
        <begin position="1"/>
        <end position="59"/>
    </location>
</feature>
<keyword evidence="1 2" id="KW-0238">DNA-binding</keyword>
<gene>
    <name evidence="4" type="ORF">SAMN04487992_104298</name>
</gene>
<dbReference type="Pfam" id="PF13972">
    <property type="entry name" value="TetR"/>
    <property type="match status" value="1"/>
</dbReference>
<dbReference type="InterPro" id="IPR001647">
    <property type="entry name" value="HTH_TetR"/>
</dbReference>
<dbReference type="InterPro" id="IPR025722">
    <property type="entry name" value="TetR"/>
</dbReference>
<evidence type="ECO:0000259" key="3">
    <source>
        <dbReference type="PROSITE" id="PS50977"/>
    </source>
</evidence>
<name>A0A1G7GDE6_9FLAO</name>
<dbReference type="Pfam" id="PF00440">
    <property type="entry name" value="TetR_N"/>
    <property type="match status" value="1"/>
</dbReference>
<evidence type="ECO:0000256" key="2">
    <source>
        <dbReference type="PROSITE-ProRule" id="PRU00335"/>
    </source>
</evidence>
<dbReference type="AlphaFoldDB" id="A0A1G7GDE6"/>
<evidence type="ECO:0000313" key="4">
    <source>
        <dbReference type="EMBL" id="SDE86029.1"/>
    </source>
</evidence>
<dbReference type="eggNOG" id="COG1309">
    <property type="taxonomic scope" value="Bacteria"/>
</dbReference>
<proteinExistence type="predicted"/>
<organism evidence="4 5">
    <name type="scientific">Cellulophaga baltica</name>
    <dbReference type="NCBI Taxonomy" id="76594"/>
    <lineage>
        <taxon>Bacteria</taxon>
        <taxon>Pseudomonadati</taxon>
        <taxon>Bacteroidota</taxon>
        <taxon>Flavobacteriia</taxon>
        <taxon>Flavobacteriales</taxon>
        <taxon>Flavobacteriaceae</taxon>
        <taxon>Cellulophaga</taxon>
    </lineage>
</organism>